<evidence type="ECO:0000256" key="2">
    <source>
        <dbReference type="ARBA" id="ARBA00022553"/>
    </source>
</evidence>
<dbReference type="GO" id="GO:0007283">
    <property type="term" value="P:spermatogenesis"/>
    <property type="evidence" value="ECO:0007669"/>
    <property type="project" value="InterPro"/>
</dbReference>
<keyword evidence="6" id="KW-1185">Reference proteome</keyword>
<dbReference type="InterPro" id="IPR042769">
    <property type="entry name" value="SPATA6_fam"/>
</dbReference>
<dbReference type="Pfam" id="PF14909">
    <property type="entry name" value="SPATA6"/>
    <property type="match status" value="1"/>
</dbReference>
<dbReference type="PANTHER" id="PTHR16435">
    <property type="entry name" value="SPERMATOGENESIS-ASSOCIATED PROTEIN 6 SPATA6"/>
    <property type="match status" value="1"/>
</dbReference>
<dbReference type="GO" id="GO:0120212">
    <property type="term" value="C:sperm head-tail coupling apparatus"/>
    <property type="evidence" value="ECO:0007669"/>
    <property type="project" value="InterPro"/>
</dbReference>
<dbReference type="Proteomes" id="UP000261640">
    <property type="component" value="Unplaced"/>
</dbReference>
<dbReference type="GeneTree" id="ENSGT00530000063821"/>
<dbReference type="STRING" id="205130.ENSMAMP00000003336"/>
<evidence type="ECO:0000313" key="5">
    <source>
        <dbReference type="Ensembl" id="ENSMAMP00000003336.1"/>
    </source>
</evidence>
<dbReference type="Ensembl" id="ENSMAMT00000003415.2">
    <property type="protein sequence ID" value="ENSMAMP00000003336.1"/>
    <property type="gene ID" value="ENSMAMG00000002291.2"/>
</dbReference>
<accession>A0A3Q3L1E4</accession>
<evidence type="ECO:0000259" key="4">
    <source>
        <dbReference type="Pfam" id="PF14909"/>
    </source>
</evidence>
<proteinExistence type="inferred from homology"/>
<keyword evidence="3" id="KW-0732">Signal</keyword>
<protein>
    <recommendedName>
        <fullName evidence="4">Spermatogenesis-associated protein 6 N-terminal domain-containing protein</fullName>
    </recommendedName>
</protein>
<feature type="domain" description="Spermatogenesis-associated protein 6 N-terminal" evidence="4">
    <location>
        <begin position="17"/>
        <end position="83"/>
    </location>
</feature>
<evidence type="ECO:0000256" key="3">
    <source>
        <dbReference type="SAM" id="SignalP"/>
    </source>
</evidence>
<name>A0A3Q3L1E4_9TELE</name>
<dbReference type="InterPro" id="IPR032732">
    <property type="entry name" value="SPATA6_N"/>
</dbReference>
<comment type="similarity">
    <text evidence="1">Belongs to the SPATA6 family.</text>
</comment>
<feature type="signal peptide" evidence="3">
    <location>
        <begin position="1"/>
        <end position="22"/>
    </location>
</feature>
<reference evidence="5" key="2">
    <citation type="submission" date="2025-09" db="UniProtKB">
        <authorList>
            <consortium name="Ensembl"/>
        </authorList>
    </citation>
    <scope>IDENTIFICATION</scope>
</reference>
<keyword evidence="2" id="KW-0597">Phosphoprotein</keyword>
<dbReference type="PANTHER" id="PTHR16435:SF6">
    <property type="entry name" value="IP09370P"/>
    <property type="match status" value="1"/>
</dbReference>
<dbReference type="GO" id="GO:0032027">
    <property type="term" value="F:myosin light chain binding"/>
    <property type="evidence" value="ECO:0007669"/>
    <property type="project" value="InterPro"/>
</dbReference>
<sequence length="97" mass="11238">KWHVKLLMCASTGLIFVSQVSCPGVHLPAKDDLYLSMCFLGQYRQSEAIPAVFPLLFYEKMTFEKIYRHALDPGDITVMLECKLYLNMQNPFRYSII</sequence>
<dbReference type="InParanoid" id="A0A3Q3L1E4"/>
<organism evidence="5 6">
    <name type="scientific">Mastacembelus armatus</name>
    <name type="common">zig-zag eel</name>
    <dbReference type="NCBI Taxonomy" id="205130"/>
    <lineage>
        <taxon>Eukaryota</taxon>
        <taxon>Metazoa</taxon>
        <taxon>Chordata</taxon>
        <taxon>Craniata</taxon>
        <taxon>Vertebrata</taxon>
        <taxon>Euteleostomi</taxon>
        <taxon>Actinopterygii</taxon>
        <taxon>Neopterygii</taxon>
        <taxon>Teleostei</taxon>
        <taxon>Neoteleostei</taxon>
        <taxon>Acanthomorphata</taxon>
        <taxon>Anabantaria</taxon>
        <taxon>Synbranchiformes</taxon>
        <taxon>Mastacembelidae</taxon>
        <taxon>Mastacembelus</taxon>
    </lineage>
</organism>
<reference evidence="5" key="1">
    <citation type="submission" date="2025-08" db="UniProtKB">
        <authorList>
            <consortium name="Ensembl"/>
        </authorList>
    </citation>
    <scope>IDENTIFICATION</scope>
</reference>
<dbReference type="AlphaFoldDB" id="A0A3Q3L1E4"/>
<evidence type="ECO:0000256" key="1">
    <source>
        <dbReference type="ARBA" id="ARBA00006215"/>
    </source>
</evidence>
<feature type="chain" id="PRO_5018660715" description="Spermatogenesis-associated protein 6 N-terminal domain-containing protein" evidence="3">
    <location>
        <begin position="23"/>
        <end position="97"/>
    </location>
</feature>
<evidence type="ECO:0000313" key="6">
    <source>
        <dbReference type="Proteomes" id="UP000261640"/>
    </source>
</evidence>